<evidence type="ECO:0000256" key="7">
    <source>
        <dbReference type="ARBA" id="ARBA00022842"/>
    </source>
</evidence>
<dbReference type="HAMAP" id="MF_00027">
    <property type="entry name" value="CobB_CbiA"/>
    <property type="match status" value="1"/>
</dbReference>
<proteinExistence type="inferred from homology"/>
<dbReference type="EC" id="6.3.5.11" evidence="9"/>
<dbReference type="InterPro" id="IPR004484">
    <property type="entry name" value="CbiA/CobB_synth"/>
</dbReference>
<evidence type="ECO:0000256" key="9">
    <source>
        <dbReference type="HAMAP-Rule" id="MF_00027"/>
    </source>
</evidence>
<dbReference type="NCBIfam" id="TIGR00379">
    <property type="entry name" value="cobB"/>
    <property type="match status" value="1"/>
</dbReference>
<evidence type="ECO:0000256" key="6">
    <source>
        <dbReference type="ARBA" id="ARBA00022840"/>
    </source>
</evidence>
<dbReference type="InterPro" id="IPR011698">
    <property type="entry name" value="GATase_3"/>
</dbReference>
<dbReference type="GO" id="GO:0009236">
    <property type="term" value="P:cobalamin biosynthetic process"/>
    <property type="evidence" value="ECO:0007669"/>
    <property type="project" value="UniProtKB-UniRule"/>
</dbReference>
<feature type="active site" description="Nucleophile" evidence="9">
    <location>
        <position position="328"/>
    </location>
</feature>
<dbReference type="PROSITE" id="PS51274">
    <property type="entry name" value="GATASE_COBBQ"/>
    <property type="match status" value="1"/>
</dbReference>
<evidence type="ECO:0000256" key="5">
    <source>
        <dbReference type="ARBA" id="ARBA00022741"/>
    </source>
</evidence>
<dbReference type="PANTHER" id="PTHR43873:SF1">
    <property type="entry name" value="COBYRINATE A,C-DIAMIDE SYNTHASE"/>
    <property type="match status" value="1"/>
</dbReference>
<comment type="similarity">
    <text evidence="9">Belongs to the CobB/CbiA family.</text>
</comment>
<comment type="miscellaneous">
    <text evidence="9">The a and c carboxylates of cobyrinate are activated for nucleophilic attack via formation of a phosphorylated intermediate by ATP. CbiA catalyzes first the amidation of the c-carboxylate, and then that of the a-carboxylate.</text>
</comment>
<evidence type="ECO:0000259" key="11">
    <source>
        <dbReference type="Pfam" id="PF07685"/>
    </source>
</evidence>
<dbReference type="SUPFAM" id="SSF52540">
    <property type="entry name" value="P-loop containing nucleoside triphosphate hydrolases"/>
    <property type="match status" value="1"/>
</dbReference>
<dbReference type="Pfam" id="PF07685">
    <property type="entry name" value="GATase_3"/>
    <property type="match status" value="1"/>
</dbReference>
<sequence>MTRAVIIAAPASGTGKTTATLAVLAAFRRQGLRVRGAKSGPDYLDPGFHAAACGMTALNLDTWAMPPDTLGATLNAAASGADLLVIEGAMGLFDGAGTTPRRTGAAADLAALFDLPVILVLDVAGQMQSAAATAAGFARFDPAVRVAGVILNRVASPRHETGIRAGLAAVGMPVLGVLRRDAGLGLPSRHLGLVQAGEQTGLPGVLDRLAEAGGGFDLAAILAAAAPMTAPVGRVSPPRPLPPGQAIALARDEAFGFIYPHLLDAWRASGAVIRPFSPLADEGPDADCDVCWLPGGYPELHAGRIAANGRFRAAMHDFAARRPVHGECGGYMVLGQWLEDVQGTRHRMLGLLGHATSFRTRRLSLGYRTARLRAGGVLGAAGCVLRGHEFHYSTLAHRGDDAPLADLYDAACNALGPAGSRRGGVSGSYFHVIAAESDT</sequence>
<keyword evidence="8 9" id="KW-0315">Glutamine amidotransferase</keyword>
<dbReference type="RefSeq" id="WP_048860715.1">
    <property type="nucleotide sequence ID" value="NZ_BANB01000165.1"/>
</dbReference>
<dbReference type="GO" id="GO:0005524">
    <property type="term" value="F:ATP binding"/>
    <property type="evidence" value="ECO:0007669"/>
    <property type="project" value="UniProtKB-UniRule"/>
</dbReference>
<dbReference type="UniPathway" id="UPA00148">
    <property type="reaction ID" value="UER00231"/>
</dbReference>
<gene>
    <name evidence="9" type="primary">cbiA</name>
    <name evidence="12" type="ORF">Asru_0165_43</name>
</gene>
<comment type="cofactor">
    <cofactor evidence="1 9">
        <name>Mg(2+)</name>
        <dbReference type="ChEBI" id="CHEBI:18420"/>
    </cofactor>
</comment>
<evidence type="ECO:0000313" key="12">
    <source>
        <dbReference type="EMBL" id="GAN76835.1"/>
    </source>
</evidence>
<keyword evidence="13" id="KW-1185">Reference proteome</keyword>
<dbReference type="Pfam" id="PF01656">
    <property type="entry name" value="CbiA"/>
    <property type="match status" value="1"/>
</dbReference>
<feature type="domain" description="CobQ/CobB/MinD/ParA nucleotide binding" evidence="10">
    <location>
        <begin position="5"/>
        <end position="190"/>
    </location>
</feature>
<comment type="catalytic activity">
    <reaction evidence="9">
        <text>cob(II)yrinate + 2 L-glutamine + 2 ATP + 2 H2O = cob(II)yrinate a,c diamide + 2 L-glutamate + 2 ADP + 2 phosphate + 2 H(+)</text>
        <dbReference type="Rhea" id="RHEA:26289"/>
        <dbReference type="ChEBI" id="CHEBI:15377"/>
        <dbReference type="ChEBI" id="CHEBI:15378"/>
        <dbReference type="ChEBI" id="CHEBI:29985"/>
        <dbReference type="ChEBI" id="CHEBI:30616"/>
        <dbReference type="ChEBI" id="CHEBI:43474"/>
        <dbReference type="ChEBI" id="CHEBI:58359"/>
        <dbReference type="ChEBI" id="CHEBI:58537"/>
        <dbReference type="ChEBI" id="CHEBI:58894"/>
        <dbReference type="ChEBI" id="CHEBI:456216"/>
        <dbReference type="EC" id="6.3.5.11"/>
    </reaction>
</comment>
<comment type="function">
    <text evidence="9">Catalyzes the ATP-dependent amidation of the two carboxylate groups at positions a and c of cobyrinate, using either L-glutamine or ammonia as the nitrogen source.</text>
</comment>
<evidence type="ECO:0000256" key="2">
    <source>
        <dbReference type="ARBA" id="ARBA00006205"/>
    </source>
</evidence>
<protein>
    <recommendedName>
        <fullName evidence="9">Cobyrinate a,c-diamide synthase</fullName>
        <ecNumber evidence="9">6.3.5.11</ecNumber>
    </recommendedName>
    <alternativeName>
        <fullName evidence="9">Cobyrinic acid a,c-diamide synthetase</fullName>
    </alternativeName>
</protein>
<keyword evidence="5 9" id="KW-0547">Nucleotide-binding</keyword>
<comment type="similarity">
    <text evidence="2">Belongs to the CobB/CobQ family. CobQ subfamily.</text>
</comment>
<feature type="domain" description="CobB/CobQ-like glutamine amidotransferase" evidence="11">
    <location>
        <begin position="247"/>
        <end position="437"/>
    </location>
</feature>
<keyword evidence="3 9" id="KW-0169">Cobalamin biosynthesis</keyword>
<dbReference type="NCBIfam" id="NF002204">
    <property type="entry name" value="PRK01077.1"/>
    <property type="match status" value="1"/>
</dbReference>
<organism evidence="12 13">
    <name type="scientific">Acidisphaera rubrifaciens HS-AP3</name>
    <dbReference type="NCBI Taxonomy" id="1231350"/>
    <lineage>
        <taxon>Bacteria</taxon>
        <taxon>Pseudomonadati</taxon>
        <taxon>Pseudomonadota</taxon>
        <taxon>Alphaproteobacteria</taxon>
        <taxon>Acetobacterales</taxon>
        <taxon>Acetobacteraceae</taxon>
        <taxon>Acidisphaera</taxon>
    </lineage>
</organism>
<dbReference type="EMBL" id="BANB01000165">
    <property type="protein sequence ID" value="GAN76835.1"/>
    <property type="molecule type" value="Genomic_DNA"/>
</dbReference>
<evidence type="ECO:0000256" key="8">
    <source>
        <dbReference type="ARBA" id="ARBA00022962"/>
    </source>
</evidence>
<evidence type="ECO:0000259" key="10">
    <source>
        <dbReference type="Pfam" id="PF01656"/>
    </source>
</evidence>
<dbReference type="Gene3D" id="3.40.50.300">
    <property type="entry name" value="P-loop containing nucleotide triphosphate hydrolases"/>
    <property type="match status" value="1"/>
</dbReference>
<dbReference type="InterPro" id="IPR029062">
    <property type="entry name" value="Class_I_gatase-like"/>
</dbReference>
<comment type="caution">
    <text evidence="12">The sequence shown here is derived from an EMBL/GenBank/DDBJ whole genome shotgun (WGS) entry which is preliminary data.</text>
</comment>
<dbReference type="SUPFAM" id="SSF52317">
    <property type="entry name" value="Class I glutamine amidotransferase-like"/>
    <property type="match status" value="1"/>
</dbReference>
<dbReference type="InterPro" id="IPR027417">
    <property type="entry name" value="P-loop_NTPase"/>
</dbReference>
<keyword evidence="4 9" id="KW-0436">Ligase</keyword>
<evidence type="ECO:0000256" key="3">
    <source>
        <dbReference type="ARBA" id="ARBA00022573"/>
    </source>
</evidence>
<dbReference type="Gene3D" id="3.40.50.880">
    <property type="match status" value="1"/>
</dbReference>
<comment type="pathway">
    <text evidence="9">Cofactor biosynthesis; adenosylcobalamin biosynthesis; cob(II)yrinate a,c-diamide from sirohydrochlorin (anaerobic route): step 10/10.</text>
</comment>
<name>A0A0D6P4Z5_9PROT</name>
<dbReference type="OrthoDB" id="9764035at2"/>
<keyword evidence="7 9" id="KW-0460">Magnesium</keyword>
<dbReference type="PANTHER" id="PTHR43873">
    <property type="entry name" value="COBYRINATE A,C-DIAMIDE SYNTHASE"/>
    <property type="match status" value="1"/>
</dbReference>
<dbReference type="AlphaFoldDB" id="A0A0D6P4Z5"/>
<evidence type="ECO:0000256" key="1">
    <source>
        <dbReference type="ARBA" id="ARBA00001946"/>
    </source>
</evidence>
<evidence type="ECO:0000313" key="13">
    <source>
        <dbReference type="Proteomes" id="UP000032680"/>
    </source>
</evidence>
<reference evidence="12 13" key="1">
    <citation type="submission" date="2012-11" db="EMBL/GenBank/DDBJ databases">
        <title>Whole genome sequence of Acidisphaera rubrifaciens HS-AP3.</title>
        <authorList>
            <person name="Azuma Y."/>
            <person name="Higashiura N."/>
            <person name="Hirakawa H."/>
            <person name="Matsushita K."/>
        </authorList>
    </citation>
    <scope>NUCLEOTIDE SEQUENCE [LARGE SCALE GENOMIC DNA]</scope>
    <source>
        <strain evidence="12 13">HS-AP3</strain>
    </source>
</reference>
<dbReference type="GO" id="GO:0042242">
    <property type="term" value="F:cobyrinic acid a,c-diamide synthase activity"/>
    <property type="evidence" value="ECO:0007669"/>
    <property type="project" value="UniProtKB-UniRule"/>
</dbReference>
<evidence type="ECO:0000256" key="4">
    <source>
        <dbReference type="ARBA" id="ARBA00022598"/>
    </source>
</evidence>
<comment type="domain">
    <text evidence="9">Comprises of two domains. The C-terminal domain contains the binding site for glutamine and catalyzes the hydrolysis of this substrate to glutamate and ammonia. The N-terminal domain is anticipated to bind ATP and cobyrinate and catalyzes the ultimate synthesis of the diamide product. The ammonia produced via the glutaminase domain is probably translocated to the adjacent domain via a molecular tunnel, where it reacts with an activated intermediate.</text>
</comment>
<feature type="site" description="Increases nucleophilicity of active site Cys" evidence="9">
    <location>
        <position position="431"/>
    </location>
</feature>
<keyword evidence="6 9" id="KW-0067">ATP-binding</keyword>
<accession>A0A0D6P4Z5</accession>
<dbReference type="Proteomes" id="UP000032680">
    <property type="component" value="Unassembled WGS sequence"/>
</dbReference>
<dbReference type="InterPro" id="IPR002586">
    <property type="entry name" value="CobQ/CobB/MinD/ParA_Nub-bd_dom"/>
</dbReference>